<dbReference type="EMBL" id="BEZZ01090743">
    <property type="protein sequence ID" value="GCC43185.1"/>
    <property type="molecule type" value="Genomic_DNA"/>
</dbReference>
<comment type="caution">
    <text evidence="2">The sequence shown here is derived from an EMBL/GenBank/DDBJ whole genome shotgun (WGS) entry which is preliminary data.</text>
</comment>
<evidence type="ECO:0000256" key="1">
    <source>
        <dbReference type="SAM" id="Coils"/>
    </source>
</evidence>
<proteinExistence type="predicted"/>
<keyword evidence="1" id="KW-0175">Coiled coil</keyword>
<dbReference type="OrthoDB" id="10065861at2759"/>
<accession>A0A401TKL3</accession>
<evidence type="ECO:0000313" key="2">
    <source>
        <dbReference type="EMBL" id="GCC43185.1"/>
    </source>
</evidence>
<sequence>VCRLEIQPGDRDRESSLDKEARKWATKLANNHKVIAHGERVLRNLDQRRKLSSEEEISGVEAKMEEVKESIRKAEVIPGGP</sequence>
<dbReference type="Proteomes" id="UP000287033">
    <property type="component" value="Unassembled WGS sequence"/>
</dbReference>
<feature type="coiled-coil region" evidence="1">
    <location>
        <begin position="50"/>
        <end position="77"/>
    </location>
</feature>
<protein>
    <submittedName>
        <fullName evidence="2">Uncharacterized protein</fullName>
    </submittedName>
</protein>
<dbReference type="AlphaFoldDB" id="A0A401TKL3"/>
<evidence type="ECO:0000313" key="3">
    <source>
        <dbReference type="Proteomes" id="UP000287033"/>
    </source>
</evidence>
<keyword evidence="3" id="KW-1185">Reference proteome</keyword>
<gene>
    <name evidence="2" type="ORF">chiPu_0026932</name>
</gene>
<name>A0A401TKL3_CHIPU</name>
<reference evidence="2 3" key="1">
    <citation type="journal article" date="2018" name="Nat. Ecol. Evol.">
        <title>Shark genomes provide insights into elasmobranch evolution and the origin of vertebrates.</title>
        <authorList>
            <person name="Hara Y"/>
            <person name="Yamaguchi K"/>
            <person name="Onimaru K"/>
            <person name="Kadota M"/>
            <person name="Koyanagi M"/>
            <person name="Keeley SD"/>
            <person name="Tatsumi K"/>
            <person name="Tanaka K"/>
            <person name="Motone F"/>
            <person name="Kageyama Y"/>
            <person name="Nozu R"/>
            <person name="Adachi N"/>
            <person name="Nishimura O"/>
            <person name="Nakagawa R"/>
            <person name="Tanegashima C"/>
            <person name="Kiyatake I"/>
            <person name="Matsumoto R"/>
            <person name="Murakumo K"/>
            <person name="Nishida K"/>
            <person name="Terakita A"/>
            <person name="Kuratani S"/>
            <person name="Sato K"/>
            <person name="Hyodo S Kuraku.S."/>
        </authorList>
    </citation>
    <scope>NUCLEOTIDE SEQUENCE [LARGE SCALE GENOMIC DNA]</scope>
</reference>
<dbReference type="STRING" id="137246.A0A401TKL3"/>
<organism evidence="2 3">
    <name type="scientific">Chiloscyllium punctatum</name>
    <name type="common">Brownbanded bambooshark</name>
    <name type="synonym">Hemiscyllium punctatum</name>
    <dbReference type="NCBI Taxonomy" id="137246"/>
    <lineage>
        <taxon>Eukaryota</taxon>
        <taxon>Metazoa</taxon>
        <taxon>Chordata</taxon>
        <taxon>Craniata</taxon>
        <taxon>Vertebrata</taxon>
        <taxon>Chondrichthyes</taxon>
        <taxon>Elasmobranchii</taxon>
        <taxon>Galeomorphii</taxon>
        <taxon>Galeoidea</taxon>
        <taxon>Orectolobiformes</taxon>
        <taxon>Hemiscylliidae</taxon>
        <taxon>Chiloscyllium</taxon>
    </lineage>
</organism>
<feature type="non-terminal residue" evidence="2">
    <location>
        <position position="1"/>
    </location>
</feature>